<sequence>MTTQHPNFKDKFLAFIFKNLQWLLTLVIPLSVFGSLMGVGMRIGIWVFSHQYPSGYFINLSNKKRLGNTKSF</sequence>
<accession>A0A378R574</accession>
<dbReference type="EMBL" id="UGQB01000004">
    <property type="protein sequence ID" value="STZ09030.1"/>
    <property type="molecule type" value="Genomic_DNA"/>
</dbReference>
<keyword evidence="1" id="KW-1133">Transmembrane helix</keyword>
<organism evidence="2 3">
    <name type="scientific">Moraxella caprae</name>
    <dbReference type="NCBI Taxonomy" id="90240"/>
    <lineage>
        <taxon>Bacteria</taxon>
        <taxon>Pseudomonadati</taxon>
        <taxon>Pseudomonadota</taxon>
        <taxon>Gammaproteobacteria</taxon>
        <taxon>Moraxellales</taxon>
        <taxon>Moraxellaceae</taxon>
        <taxon>Moraxella</taxon>
    </lineage>
</organism>
<dbReference type="Proteomes" id="UP000254065">
    <property type="component" value="Unassembled WGS sequence"/>
</dbReference>
<evidence type="ECO:0000313" key="3">
    <source>
        <dbReference type="Proteomes" id="UP000254065"/>
    </source>
</evidence>
<keyword evidence="1" id="KW-0812">Transmembrane</keyword>
<evidence type="ECO:0000313" key="2">
    <source>
        <dbReference type="EMBL" id="STZ09030.1"/>
    </source>
</evidence>
<evidence type="ECO:0000256" key="1">
    <source>
        <dbReference type="SAM" id="Phobius"/>
    </source>
</evidence>
<dbReference type="AlphaFoldDB" id="A0A378R574"/>
<protein>
    <submittedName>
        <fullName evidence="2">Uncharacterized protein</fullName>
    </submittedName>
</protein>
<reference evidence="2 3" key="1">
    <citation type="submission" date="2018-06" db="EMBL/GenBank/DDBJ databases">
        <authorList>
            <consortium name="Pathogen Informatics"/>
            <person name="Doyle S."/>
        </authorList>
    </citation>
    <scope>NUCLEOTIDE SEQUENCE [LARGE SCALE GENOMIC DNA]</scope>
    <source>
        <strain evidence="2 3">NCTC12877</strain>
    </source>
</reference>
<dbReference type="RefSeq" id="WP_029102126.1">
    <property type="nucleotide sequence ID" value="NZ_UGQB01000004.1"/>
</dbReference>
<feature type="transmembrane region" description="Helical" evidence="1">
    <location>
        <begin position="20"/>
        <end position="39"/>
    </location>
</feature>
<keyword evidence="3" id="KW-1185">Reference proteome</keyword>
<proteinExistence type="predicted"/>
<keyword evidence="1" id="KW-0472">Membrane</keyword>
<gene>
    <name evidence="2" type="ORF">NCTC12877_02039</name>
</gene>
<name>A0A378R574_9GAMM</name>